<dbReference type="EMBL" id="LJIJ01000669">
    <property type="protein sequence ID" value="ODM95458.1"/>
    <property type="molecule type" value="Genomic_DNA"/>
</dbReference>
<evidence type="ECO:0000256" key="1">
    <source>
        <dbReference type="SAM" id="MobiDB-lite"/>
    </source>
</evidence>
<dbReference type="Proteomes" id="UP000094527">
    <property type="component" value="Unassembled WGS sequence"/>
</dbReference>
<dbReference type="AlphaFoldDB" id="A0A1D2MRD1"/>
<reference evidence="3 4" key="1">
    <citation type="journal article" date="2016" name="Genome Biol. Evol.">
        <title>Gene Family Evolution Reflects Adaptation to Soil Environmental Stressors in the Genome of the Collembolan Orchesella cincta.</title>
        <authorList>
            <person name="Faddeeva-Vakhrusheva A."/>
            <person name="Derks M.F."/>
            <person name="Anvar S.Y."/>
            <person name="Agamennone V."/>
            <person name="Suring W."/>
            <person name="Smit S."/>
            <person name="van Straalen N.M."/>
            <person name="Roelofs D."/>
        </authorList>
    </citation>
    <scope>NUCLEOTIDE SEQUENCE [LARGE SCALE GENOMIC DNA]</scope>
    <source>
        <tissue evidence="3">Mixed pool</tissue>
    </source>
</reference>
<evidence type="ECO:0000313" key="3">
    <source>
        <dbReference type="EMBL" id="ODM95458.1"/>
    </source>
</evidence>
<feature type="compositionally biased region" description="Polar residues" evidence="1">
    <location>
        <begin position="96"/>
        <end position="110"/>
    </location>
</feature>
<keyword evidence="2" id="KW-1133">Transmembrane helix</keyword>
<feature type="region of interest" description="Disordered" evidence="1">
    <location>
        <begin position="156"/>
        <end position="257"/>
    </location>
</feature>
<feature type="compositionally biased region" description="Basic and acidic residues" evidence="1">
    <location>
        <begin position="157"/>
        <end position="182"/>
    </location>
</feature>
<gene>
    <name evidence="3" type="ORF">Ocin01_11226</name>
</gene>
<name>A0A1D2MRD1_ORCCI</name>
<feature type="compositionally biased region" description="Acidic residues" evidence="1">
    <location>
        <begin position="13"/>
        <end position="23"/>
    </location>
</feature>
<sequence length="357" mass="40494">MEDSRKDKKVDLENESSDSQEDTLEEFTINYGSGACNFQPIIENESSKHLATDENANDFIVDSLQEGSSSTEAFSYVNERIKITYADWKKADRKSNNGSGDHSSVTSISAKSFHRKRYPERRNVDLSALWRYPTVHQSFHAYPILAKRSNTLVRARQQNEKLRRELEKDPERHELDKEDHRYSLKSPDLTLGSRKSRGSKRASSLPRNAPATGETRRKTASKLQTLENKDDAIERRNHRVSGFSRSSQGDDTLRRSRTNSKASAILYSTISGISSPLNPVLSSIRTHNEDVENNKISTKCKKCCRLCGHRCSNCMSSYRCTCVSFFLSITIVLALALTAIIYPVYKALSFVHNEHTD</sequence>
<feature type="compositionally biased region" description="Basic and acidic residues" evidence="1">
    <location>
        <begin position="1"/>
        <end position="12"/>
    </location>
</feature>
<feature type="transmembrane region" description="Helical" evidence="2">
    <location>
        <begin position="323"/>
        <end position="345"/>
    </location>
</feature>
<feature type="region of interest" description="Disordered" evidence="1">
    <location>
        <begin position="90"/>
        <end position="116"/>
    </location>
</feature>
<feature type="region of interest" description="Disordered" evidence="1">
    <location>
        <begin position="1"/>
        <end position="23"/>
    </location>
</feature>
<keyword evidence="4" id="KW-1185">Reference proteome</keyword>
<protein>
    <submittedName>
        <fullName evidence="3">Uncharacterized protein</fullName>
    </submittedName>
</protein>
<keyword evidence="2" id="KW-0812">Transmembrane</keyword>
<proteinExistence type="predicted"/>
<comment type="caution">
    <text evidence="3">The sequence shown here is derived from an EMBL/GenBank/DDBJ whole genome shotgun (WGS) entry which is preliminary data.</text>
</comment>
<organism evidence="3 4">
    <name type="scientific">Orchesella cincta</name>
    <name type="common">Springtail</name>
    <name type="synonym">Podura cincta</name>
    <dbReference type="NCBI Taxonomy" id="48709"/>
    <lineage>
        <taxon>Eukaryota</taxon>
        <taxon>Metazoa</taxon>
        <taxon>Ecdysozoa</taxon>
        <taxon>Arthropoda</taxon>
        <taxon>Hexapoda</taxon>
        <taxon>Collembola</taxon>
        <taxon>Entomobryomorpha</taxon>
        <taxon>Entomobryoidea</taxon>
        <taxon>Orchesellidae</taxon>
        <taxon>Orchesellinae</taxon>
        <taxon>Orchesella</taxon>
    </lineage>
</organism>
<keyword evidence="2" id="KW-0472">Membrane</keyword>
<accession>A0A1D2MRD1</accession>
<evidence type="ECO:0000313" key="4">
    <source>
        <dbReference type="Proteomes" id="UP000094527"/>
    </source>
</evidence>
<evidence type="ECO:0000256" key="2">
    <source>
        <dbReference type="SAM" id="Phobius"/>
    </source>
</evidence>